<reference evidence="2 3" key="1">
    <citation type="submission" date="2023-10" db="EMBL/GenBank/DDBJ databases">
        <authorList>
            <person name="Dale J."/>
        </authorList>
    </citation>
    <scope>NUCLEOTIDE SEQUENCE [LARGE SCALE GENOMIC DNA]</scope>
    <source>
        <strain evidence="2 3">2023EL-00970</strain>
    </source>
</reference>
<name>A0ABU4DW19_9ENTR</name>
<keyword evidence="3" id="KW-1185">Reference proteome</keyword>
<comment type="caution">
    <text evidence="2">The sequence shown here is derived from an EMBL/GenBank/DDBJ whole genome shotgun (WGS) entry which is preliminary data.</text>
</comment>
<accession>A0ABU4DW19</accession>
<dbReference type="Proteomes" id="UP001187066">
    <property type="component" value="Unassembled WGS sequence"/>
</dbReference>
<dbReference type="EMBL" id="JAWLOF010000001">
    <property type="protein sequence ID" value="MDV7021073.1"/>
    <property type="molecule type" value="Genomic_DNA"/>
</dbReference>
<dbReference type="InterPro" id="IPR003959">
    <property type="entry name" value="ATPase_AAA_core"/>
</dbReference>
<dbReference type="PANTHER" id="PTHR32182:SF23">
    <property type="entry name" value="ATP BINDING PROTEIN"/>
    <property type="match status" value="1"/>
</dbReference>
<proteinExistence type="predicted"/>
<dbReference type="Pfam" id="PF13304">
    <property type="entry name" value="AAA_21"/>
    <property type="match status" value="1"/>
</dbReference>
<dbReference type="Gene3D" id="3.40.50.300">
    <property type="entry name" value="P-loop containing nucleotide triphosphate hydrolases"/>
    <property type="match status" value="2"/>
</dbReference>
<dbReference type="PANTHER" id="PTHR32182">
    <property type="entry name" value="DNA REPLICATION AND REPAIR PROTEIN RECF"/>
    <property type="match status" value="1"/>
</dbReference>
<dbReference type="InterPro" id="IPR027417">
    <property type="entry name" value="P-loop_NTPase"/>
</dbReference>
<feature type="domain" description="ATPase AAA-type core" evidence="1">
    <location>
        <begin position="416"/>
        <end position="492"/>
    </location>
</feature>
<evidence type="ECO:0000313" key="3">
    <source>
        <dbReference type="Proteomes" id="UP001187066"/>
    </source>
</evidence>
<sequence>MELIYTYIYSYKGLRELSLPSSSKYIFAFKGNSLSIVKKDLSRDYYENIPCTLILGKNGVGKSSILDFINSFIYDFEGSGYCIWHENNKFYVTTSNYTPPEILTKIKTQYFDNNEYFFKKNQISLVKINNTIDLTNMLVGRKKKKNTSIATDLSISYFLQGSKIRSKLLLKQLIEFSEQSSWAKNKLTNLDTRFQFEIESSPTHKVNSILKNNEIGDKGLYGAISYFNETLQKKAELNELPPYVEHDLNSQGFLIDDIVNDTFNFQDEDVINIVFNKNRLNYINAYLSYKDIIYLMFMPTITWHLLKSSKIPKETCENIYIYCLCRIYLENSNPVDVIINTIEHLVENTGTFKKLHSVMDNILRTLDYISKELEDIQLDYFNEFSFTLANPNKIIKLIGHVDKLPSSLSSRFKYGWDSLSSGELAKLNLFNQLYHSIKYSNSKNIIMLLDECDLYLHPEWQRKIFSEIINFIAIHQKDKNVQMIFTTHSPILASDFLPSDIIYLEKEVHTNTYIKDVNFGFGATISELYINAFFIEATIGQHAQHYLNLILASAENNELNKNHKVIITQVKNKLLKNLIENKINTINKKQNLASIKK</sequence>
<dbReference type="SUPFAM" id="SSF52540">
    <property type="entry name" value="P-loop containing nucleoside triphosphate hydrolases"/>
    <property type="match status" value="1"/>
</dbReference>
<protein>
    <submittedName>
        <fullName evidence="2">AAA family ATPase</fullName>
    </submittedName>
</protein>
<dbReference type="RefSeq" id="WP_317677354.1">
    <property type="nucleotide sequence ID" value="NZ_JAWLOF010000001.1"/>
</dbReference>
<organism evidence="2 3">
    <name type="scientific">Atlantibacter subterraneus</name>
    <dbReference type="NCBI Taxonomy" id="255519"/>
    <lineage>
        <taxon>Bacteria</taxon>
        <taxon>Pseudomonadati</taxon>
        <taxon>Pseudomonadota</taxon>
        <taxon>Gammaproteobacteria</taxon>
        <taxon>Enterobacterales</taxon>
        <taxon>Enterobacteriaceae</taxon>
        <taxon>Atlantibacter</taxon>
    </lineage>
</organism>
<evidence type="ECO:0000259" key="1">
    <source>
        <dbReference type="Pfam" id="PF13304"/>
    </source>
</evidence>
<evidence type="ECO:0000313" key="2">
    <source>
        <dbReference type="EMBL" id="MDV7021073.1"/>
    </source>
</evidence>
<gene>
    <name evidence="2" type="ORF">R4P48_00045</name>
</gene>